<gene>
    <name evidence="14" type="ORF">HHI36_015358</name>
</gene>
<dbReference type="AlphaFoldDB" id="A0ABD2N6Q2"/>
<dbReference type="Gene3D" id="1.10.287.820">
    <property type="entry name" value="Acid-sensing ion channel domain"/>
    <property type="match status" value="1"/>
</dbReference>
<keyword evidence="4 12" id="KW-0894">Sodium channel</keyword>
<evidence type="ECO:0000256" key="3">
    <source>
        <dbReference type="ARBA" id="ARBA00022448"/>
    </source>
</evidence>
<evidence type="ECO:0000313" key="14">
    <source>
        <dbReference type="EMBL" id="KAL3273934.1"/>
    </source>
</evidence>
<evidence type="ECO:0000256" key="6">
    <source>
        <dbReference type="ARBA" id="ARBA00022989"/>
    </source>
</evidence>
<evidence type="ECO:0000313" key="15">
    <source>
        <dbReference type="Proteomes" id="UP001516400"/>
    </source>
</evidence>
<proteinExistence type="inferred from homology"/>
<evidence type="ECO:0000256" key="8">
    <source>
        <dbReference type="ARBA" id="ARBA00023065"/>
    </source>
</evidence>
<evidence type="ECO:0000256" key="12">
    <source>
        <dbReference type="RuleBase" id="RU000679"/>
    </source>
</evidence>
<dbReference type="Pfam" id="PF00858">
    <property type="entry name" value="ASC"/>
    <property type="match status" value="1"/>
</dbReference>
<comment type="caution">
    <text evidence="14">The sequence shown here is derived from an EMBL/GenBank/DDBJ whole genome shotgun (WGS) entry which is preliminary data.</text>
</comment>
<keyword evidence="3 12" id="KW-0813">Transport</keyword>
<evidence type="ECO:0000256" key="9">
    <source>
        <dbReference type="ARBA" id="ARBA00023136"/>
    </source>
</evidence>
<evidence type="ECO:0000256" key="10">
    <source>
        <dbReference type="ARBA" id="ARBA00023201"/>
    </source>
</evidence>
<sequence>MIYEVCQKWIETPVLVSLATQTTSVSKIPFPAVTICPESKITRQCVNYSKVLRMRRDGLGHLVTSRENEYFDNMALLCEAGNHKIATDTARLADYTEFLDECKSVSLNNSYCKFGGVVMPCETILQPIITDEGLCYSFNMFDVRDIYSDVNKMKYLSKIIHHPNWDIDSGYPEDLARRTDIYPFRVFSSGAKKSLTVVLLTKKTDVYYSCRDFSLQGMRVSLHMPARIPRPNQVFFQVGLNELVNAQVTPIYMKTTPKIRDYATDKRNCFFSKERTLKYFRIYSQGNCNLECWTNYTIQECGCTHFYMPRDANTSICPLANKQCLQTATETYAVSHYPKKQGKKSKGNLTNDCNCLPLCTDLNYNAETSRGKWIWDDANAANVGDLNKYVKDYYASTVNIYFKSTNFLPTEKSELYGIVDFLSDTGGILGLFTGFSLFSLAEIIYFLSIRLIENYRQFGYWAGQREH</sequence>
<keyword evidence="9 13" id="KW-0472">Membrane</keyword>
<keyword evidence="10 12" id="KW-0739">Sodium transport</keyword>
<evidence type="ECO:0000256" key="2">
    <source>
        <dbReference type="ARBA" id="ARBA00007193"/>
    </source>
</evidence>
<keyword evidence="5 12" id="KW-0812">Transmembrane</keyword>
<dbReference type="Gene3D" id="1.10.287.770">
    <property type="entry name" value="YojJ-like"/>
    <property type="match status" value="1"/>
</dbReference>
<reference evidence="14 15" key="1">
    <citation type="journal article" date="2021" name="BMC Biol.">
        <title>Horizontally acquired antibacterial genes associated with adaptive radiation of ladybird beetles.</title>
        <authorList>
            <person name="Li H.S."/>
            <person name="Tang X.F."/>
            <person name="Huang Y.H."/>
            <person name="Xu Z.Y."/>
            <person name="Chen M.L."/>
            <person name="Du X.Y."/>
            <person name="Qiu B.Y."/>
            <person name="Chen P.T."/>
            <person name="Zhang W."/>
            <person name="Slipinski A."/>
            <person name="Escalona H.E."/>
            <person name="Waterhouse R.M."/>
            <person name="Zwick A."/>
            <person name="Pang H."/>
        </authorList>
    </citation>
    <scope>NUCLEOTIDE SEQUENCE [LARGE SCALE GENOMIC DNA]</scope>
    <source>
        <strain evidence="14">SYSU2018</strain>
    </source>
</reference>
<dbReference type="InterPro" id="IPR001873">
    <property type="entry name" value="ENaC"/>
</dbReference>
<evidence type="ECO:0000256" key="5">
    <source>
        <dbReference type="ARBA" id="ARBA00022692"/>
    </source>
</evidence>
<comment type="subcellular location">
    <subcellularLocation>
        <location evidence="1">Membrane</location>
        <topology evidence="1">Multi-pass membrane protein</topology>
    </subcellularLocation>
</comment>
<keyword evidence="8 12" id="KW-0406">Ion transport</keyword>
<dbReference type="Proteomes" id="UP001516400">
    <property type="component" value="Unassembled WGS sequence"/>
</dbReference>
<keyword evidence="15" id="KW-1185">Reference proteome</keyword>
<dbReference type="GO" id="GO:0005272">
    <property type="term" value="F:sodium channel activity"/>
    <property type="evidence" value="ECO:0007669"/>
    <property type="project" value="UniProtKB-KW"/>
</dbReference>
<keyword evidence="6 13" id="KW-1133">Transmembrane helix</keyword>
<dbReference type="GO" id="GO:0016020">
    <property type="term" value="C:membrane"/>
    <property type="evidence" value="ECO:0007669"/>
    <property type="project" value="UniProtKB-SubCell"/>
</dbReference>
<evidence type="ECO:0000256" key="4">
    <source>
        <dbReference type="ARBA" id="ARBA00022461"/>
    </source>
</evidence>
<evidence type="ECO:0000256" key="13">
    <source>
        <dbReference type="SAM" id="Phobius"/>
    </source>
</evidence>
<dbReference type="PANTHER" id="PTHR11690">
    <property type="entry name" value="AMILORIDE-SENSITIVE SODIUM CHANNEL-RELATED"/>
    <property type="match status" value="1"/>
</dbReference>
<evidence type="ECO:0000256" key="7">
    <source>
        <dbReference type="ARBA" id="ARBA00023053"/>
    </source>
</evidence>
<dbReference type="PANTHER" id="PTHR11690:SF288">
    <property type="entry name" value="AMILORIDE-SENSITIVE NA+ CHANNEL-RELATED"/>
    <property type="match status" value="1"/>
</dbReference>
<evidence type="ECO:0000256" key="1">
    <source>
        <dbReference type="ARBA" id="ARBA00004141"/>
    </source>
</evidence>
<keyword evidence="7" id="KW-0915">Sodium</keyword>
<comment type="similarity">
    <text evidence="2 12">Belongs to the amiloride-sensitive sodium channel (TC 1.A.6) family.</text>
</comment>
<dbReference type="PRINTS" id="PR01078">
    <property type="entry name" value="AMINACHANNEL"/>
</dbReference>
<dbReference type="EMBL" id="JABFTP020000062">
    <property type="protein sequence ID" value="KAL3273934.1"/>
    <property type="molecule type" value="Genomic_DNA"/>
</dbReference>
<feature type="transmembrane region" description="Helical" evidence="13">
    <location>
        <begin position="428"/>
        <end position="447"/>
    </location>
</feature>
<accession>A0ABD2N6Q2</accession>
<evidence type="ECO:0000256" key="11">
    <source>
        <dbReference type="ARBA" id="ARBA00023303"/>
    </source>
</evidence>
<organism evidence="14 15">
    <name type="scientific">Cryptolaemus montrouzieri</name>
    <dbReference type="NCBI Taxonomy" id="559131"/>
    <lineage>
        <taxon>Eukaryota</taxon>
        <taxon>Metazoa</taxon>
        <taxon>Ecdysozoa</taxon>
        <taxon>Arthropoda</taxon>
        <taxon>Hexapoda</taxon>
        <taxon>Insecta</taxon>
        <taxon>Pterygota</taxon>
        <taxon>Neoptera</taxon>
        <taxon>Endopterygota</taxon>
        <taxon>Coleoptera</taxon>
        <taxon>Polyphaga</taxon>
        <taxon>Cucujiformia</taxon>
        <taxon>Coccinelloidea</taxon>
        <taxon>Coccinellidae</taxon>
        <taxon>Scymninae</taxon>
        <taxon>Scymnini</taxon>
        <taxon>Cryptolaemus</taxon>
    </lineage>
</organism>
<protein>
    <submittedName>
        <fullName evidence="14">Uncharacterized protein</fullName>
    </submittedName>
</protein>
<keyword evidence="11 12" id="KW-0407">Ion channel</keyword>
<name>A0ABD2N6Q2_9CUCU</name>